<dbReference type="Proteomes" id="UP000254640">
    <property type="component" value="Unassembled WGS sequence"/>
</dbReference>
<keyword evidence="7" id="KW-1185">Reference proteome</keyword>
<keyword evidence="3" id="KW-0347">Helicase</keyword>
<dbReference type="Gene3D" id="3.40.50.300">
    <property type="entry name" value="P-loop containing nucleotide triphosphate hydrolases"/>
    <property type="match status" value="1"/>
</dbReference>
<dbReference type="InterPro" id="IPR027417">
    <property type="entry name" value="P-loop_NTPase"/>
</dbReference>
<accession>A0A379ABM9</accession>
<dbReference type="GO" id="GO:0008854">
    <property type="term" value="F:exodeoxyribonuclease V activity"/>
    <property type="evidence" value="ECO:0007669"/>
    <property type="project" value="UniProtKB-EC"/>
</dbReference>
<reference evidence="6 7" key="1">
    <citation type="submission" date="2018-06" db="EMBL/GenBank/DDBJ databases">
        <authorList>
            <consortium name="Pathogen Informatics"/>
            <person name="Doyle S."/>
        </authorList>
    </citation>
    <scope>NUCLEOTIDE SEQUENCE [LARGE SCALE GENOMIC DNA]</scope>
    <source>
        <strain evidence="6 7">NCTC9381</strain>
    </source>
</reference>
<dbReference type="EC" id="3.1.11.5" evidence="6"/>
<evidence type="ECO:0000259" key="5">
    <source>
        <dbReference type="Pfam" id="PF13361"/>
    </source>
</evidence>
<evidence type="ECO:0000256" key="2">
    <source>
        <dbReference type="ARBA" id="ARBA00022801"/>
    </source>
</evidence>
<dbReference type="Pfam" id="PF13361">
    <property type="entry name" value="UvrD_C"/>
    <property type="match status" value="1"/>
</dbReference>
<dbReference type="InterPro" id="IPR014017">
    <property type="entry name" value="DNA_helicase_UvrD-like_C"/>
</dbReference>
<dbReference type="GO" id="GO:0004386">
    <property type="term" value="F:helicase activity"/>
    <property type="evidence" value="ECO:0007669"/>
    <property type="project" value="UniProtKB-KW"/>
</dbReference>
<dbReference type="AlphaFoldDB" id="A0A379ABM9"/>
<evidence type="ECO:0000313" key="7">
    <source>
        <dbReference type="Proteomes" id="UP000254640"/>
    </source>
</evidence>
<name>A0A379ABM9_ENTAG</name>
<feature type="domain" description="UvrD-like helicase C-terminal" evidence="5">
    <location>
        <begin position="20"/>
        <end position="114"/>
    </location>
</feature>
<dbReference type="Gene3D" id="1.10.486.10">
    <property type="entry name" value="PCRA, domain 4"/>
    <property type="match status" value="1"/>
</dbReference>
<dbReference type="EMBL" id="UGSO01000001">
    <property type="protein sequence ID" value="SUB15257.1"/>
    <property type="molecule type" value="Genomic_DNA"/>
</dbReference>
<keyword evidence="4" id="KW-0067">ATP-binding</keyword>
<protein>
    <submittedName>
        <fullName evidence="6">Exodeoxyribonuclease V beta chain</fullName>
        <ecNumber evidence="6">3.1.11.5</ecNumber>
    </submittedName>
</protein>
<evidence type="ECO:0000256" key="1">
    <source>
        <dbReference type="ARBA" id="ARBA00022741"/>
    </source>
</evidence>
<dbReference type="SUPFAM" id="SSF52540">
    <property type="entry name" value="P-loop containing nucleoside triphosphate hydrolases"/>
    <property type="match status" value="1"/>
</dbReference>
<keyword evidence="2 6" id="KW-0378">Hydrolase</keyword>
<evidence type="ECO:0000256" key="4">
    <source>
        <dbReference type="ARBA" id="ARBA00022840"/>
    </source>
</evidence>
<evidence type="ECO:0000256" key="3">
    <source>
        <dbReference type="ARBA" id="ARBA00022806"/>
    </source>
</evidence>
<gene>
    <name evidence="6" type="primary">recB_4</name>
    <name evidence="6" type="ORF">NCTC9381_01124</name>
</gene>
<evidence type="ECO:0000313" key="6">
    <source>
        <dbReference type="EMBL" id="SUB15257.1"/>
    </source>
</evidence>
<organism evidence="6 7">
    <name type="scientific">Enterobacter agglomerans</name>
    <name type="common">Erwinia herbicola</name>
    <name type="synonym">Pantoea agglomerans</name>
    <dbReference type="NCBI Taxonomy" id="549"/>
    <lineage>
        <taxon>Bacteria</taxon>
        <taxon>Pseudomonadati</taxon>
        <taxon>Pseudomonadota</taxon>
        <taxon>Gammaproteobacteria</taxon>
        <taxon>Enterobacterales</taxon>
        <taxon>Erwiniaceae</taxon>
        <taxon>Pantoea</taxon>
        <taxon>Pantoea agglomerans group</taxon>
    </lineage>
</organism>
<proteinExistence type="predicted"/>
<sequence length="141" mass="15960">MEQFAVWQQLWHQRGVLPMLRDVMIKRQLAENMLASENGERRLTDLMHLGELLQEASVQLESPHALVRFLAQQIARPNSQASSQQLRLESDRHLVQIITIHKSKGLQYPLVWLPFAAGVPRGGQRALSRSRHVHSTAGCAG</sequence>
<keyword evidence="1" id="KW-0547">Nucleotide-binding</keyword>
<dbReference type="GO" id="GO:0005524">
    <property type="term" value="F:ATP binding"/>
    <property type="evidence" value="ECO:0007669"/>
    <property type="project" value="UniProtKB-KW"/>
</dbReference>